<dbReference type="InterPro" id="IPR018171">
    <property type="entry name" value="Pept_tRNA_hydro_CS"/>
</dbReference>
<dbReference type="PROSITE" id="PS01195">
    <property type="entry name" value="PEPT_TRNA_HYDROL_1"/>
    <property type="match status" value="1"/>
</dbReference>
<sequence>MADAGADAPWLVVGLGNPGPEYAGNRHNAGYMVLDLLAARMGGRFKAHKARAEVVEGRLAGRRVVLAKPRSYMNESGGPVKALRDFYKVPLDHVIVVHDELDIPYGTLRLKCGGGDNGHNGLRSITKALGGRDYLRVRFGIGRPPGRMDAAVFVLRDFAAAERKELDLNTERAADATEALFTDGLDRAQNVYHTA</sequence>
<feature type="binding site" evidence="7">
    <location>
        <position position="74"/>
    </location>
    <ligand>
        <name>tRNA</name>
        <dbReference type="ChEBI" id="CHEBI:17843"/>
    </ligand>
</feature>
<dbReference type="PANTHER" id="PTHR17224">
    <property type="entry name" value="PEPTIDYL-TRNA HYDROLASE"/>
    <property type="match status" value="1"/>
</dbReference>
<comment type="catalytic activity">
    <reaction evidence="7 8">
        <text>an N-acyl-L-alpha-aminoacyl-tRNA + H2O = an N-acyl-L-amino acid + a tRNA + H(+)</text>
        <dbReference type="Rhea" id="RHEA:54448"/>
        <dbReference type="Rhea" id="RHEA-COMP:10123"/>
        <dbReference type="Rhea" id="RHEA-COMP:13883"/>
        <dbReference type="ChEBI" id="CHEBI:15377"/>
        <dbReference type="ChEBI" id="CHEBI:15378"/>
        <dbReference type="ChEBI" id="CHEBI:59874"/>
        <dbReference type="ChEBI" id="CHEBI:78442"/>
        <dbReference type="ChEBI" id="CHEBI:138191"/>
        <dbReference type="EC" id="3.1.1.29"/>
    </reaction>
</comment>
<evidence type="ECO:0000313" key="11">
    <source>
        <dbReference type="Proteomes" id="UP001501822"/>
    </source>
</evidence>
<comment type="subunit">
    <text evidence="7">Monomer.</text>
</comment>
<evidence type="ECO:0000256" key="2">
    <source>
        <dbReference type="ARBA" id="ARBA00022555"/>
    </source>
</evidence>
<comment type="function">
    <text evidence="7">Hydrolyzes ribosome-free peptidyl-tRNAs (with 1 or more amino acids incorporated), which drop off the ribosome during protein synthesis, or as a result of ribosome stalling.</text>
</comment>
<feature type="site" description="Stabilizes the basic form of H active site to accept a proton" evidence="7">
    <location>
        <position position="99"/>
    </location>
</feature>
<keyword evidence="4 7" id="KW-0694">RNA-binding</keyword>
<dbReference type="Gene3D" id="3.40.50.1470">
    <property type="entry name" value="Peptidyl-tRNA hydrolase"/>
    <property type="match status" value="1"/>
</dbReference>
<dbReference type="Pfam" id="PF01195">
    <property type="entry name" value="Pept_tRNA_hydro"/>
    <property type="match status" value="1"/>
</dbReference>
<evidence type="ECO:0000313" key="10">
    <source>
        <dbReference type="EMBL" id="GAA0355626.1"/>
    </source>
</evidence>
<accession>A0ABP3GZH6</accession>
<feature type="active site" description="Proton acceptor" evidence="7">
    <location>
        <position position="27"/>
    </location>
</feature>
<comment type="function">
    <text evidence="7">Catalyzes the release of premature peptidyl moieties from peptidyl-tRNA molecules trapped in stalled 50S ribosomal subunits, and thus maintains levels of free tRNAs and 50S ribosomes.</text>
</comment>
<evidence type="ECO:0000256" key="5">
    <source>
        <dbReference type="ARBA" id="ARBA00038063"/>
    </source>
</evidence>
<name>A0ABP3GZH6_9ACTN</name>
<dbReference type="CDD" id="cd00462">
    <property type="entry name" value="PTH"/>
    <property type="match status" value="1"/>
</dbReference>
<dbReference type="RefSeq" id="WP_252802008.1">
    <property type="nucleotide sequence ID" value="NZ_BAAABM010000047.1"/>
</dbReference>
<evidence type="ECO:0000256" key="4">
    <source>
        <dbReference type="ARBA" id="ARBA00022884"/>
    </source>
</evidence>
<comment type="subcellular location">
    <subcellularLocation>
        <location evidence="7">Cytoplasm</location>
    </subcellularLocation>
</comment>
<dbReference type="Proteomes" id="UP001501822">
    <property type="component" value="Unassembled WGS sequence"/>
</dbReference>
<keyword evidence="7" id="KW-0963">Cytoplasm</keyword>
<evidence type="ECO:0000256" key="9">
    <source>
        <dbReference type="RuleBase" id="RU004320"/>
    </source>
</evidence>
<reference evidence="11" key="1">
    <citation type="journal article" date="2019" name="Int. J. Syst. Evol. Microbiol.">
        <title>The Global Catalogue of Microorganisms (GCM) 10K type strain sequencing project: providing services to taxonomists for standard genome sequencing and annotation.</title>
        <authorList>
            <consortium name="The Broad Institute Genomics Platform"/>
            <consortium name="The Broad Institute Genome Sequencing Center for Infectious Disease"/>
            <person name="Wu L."/>
            <person name="Ma J."/>
        </authorList>
    </citation>
    <scope>NUCLEOTIDE SEQUENCE [LARGE SCALE GENOMIC DNA]</scope>
    <source>
        <strain evidence="11">JCM 3146</strain>
    </source>
</reference>
<evidence type="ECO:0000256" key="7">
    <source>
        <dbReference type="HAMAP-Rule" id="MF_00083"/>
    </source>
</evidence>
<dbReference type="HAMAP" id="MF_00083">
    <property type="entry name" value="Pept_tRNA_hydro_bact"/>
    <property type="match status" value="1"/>
</dbReference>
<feature type="binding site" evidence="7">
    <location>
        <position position="72"/>
    </location>
    <ligand>
        <name>tRNA</name>
        <dbReference type="ChEBI" id="CHEBI:17843"/>
    </ligand>
</feature>
<feature type="binding site" evidence="7">
    <location>
        <position position="120"/>
    </location>
    <ligand>
        <name>tRNA</name>
        <dbReference type="ChEBI" id="CHEBI:17843"/>
    </ligand>
</feature>
<dbReference type="EMBL" id="BAAABM010000047">
    <property type="protein sequence ID" value="GAA0355626.1"/>
    <property type="molecule type" value="Genomic_DNA"/>
</dbReference>
<dbReference type="EC" id="3.1.1.29" evidence="1 7"/>
<comment type="similarity">
    <text evidence="5 7 9">Belongs to the PTH family.</text>
</comment>
<dbReference type="PANTHER" id="PTHR17224:SF1">
    <property type="entry name" value="PEPTIDYL-TRNA HYDROLASE"/>
    <property type="match status" value="1"/>
</dbReference>
<feature type="site" description="Discriminates between blocked and unblocked aminoacyl-tRNA" evidence="7">
    <location>
        <position position="17"/>
    </location>
</feature>
<keyword evidence="11" id="KW-1185">Reference proteome</keyword>
<protein>
    <recommendedName>
        <fullName evidence="6 7">Peptidyl-tRNA hydrolase</fullName>
        <shortName evidence="7">Pth</shortName>
        <ecNumber evidence="1 7">3.1.1.29</ecNumber>
    </recommendedName>
</protein>
<dbReference type="InterPro" id="IPR036416">
    <property type="entry name" value="Pept_tRNA_hydro_sf"/>
</dbReference>
<evidence type="ECO:0000256" key="6">
    <source>
        <dbReference type="ARBA" id="ARBA00050038"/>
    </source>
</evidence>
<keyword evidence="3 7" id="KW-0378">Hydrolase</keyword>
<dbReference type="InterPro" id="IPR001328">
    <property type="entry name" value="Pept_tRNA_hydro"/>
</dbReference>
<comment type="caution">
    <text evidence="10">The sequence shown here is derived from an EMBL/GenBank/DDBJ whole genome shotgun (WGS) entry which is preliminary data.</text>
</comment>
<dbReference type="NCBIfam" id="TIGR00447">
    <property type="entry name" value="pth"/>
    <property type="match status" value="1"/>
</dbReference>
<organism evidence="10 11">
    <name type="scientific">Actinoallomurus spadix</name>
    <dbReference type="NCBI Taxonomy" id="79912"/>
    <lineage>
        <taxon>Bacteria</taxon>
        <taxon>Bacillati</taxon>
        <taxon>Actinomycetota</taxon>
        <taxon>Actinomycetes</taxon>
        <taxon>Streptosporangiales</taxon>
        <taxon>Thermomonosporaceae</taxon>
        <taxon>Actinoallomurus</taxon>
    </lineage>
</organism>
<dbReference type="SUPFAM" id="SSF53178">
    <property type="entry name" value="Peptidyl-tRNA hydrolase-like"/>
    <property type="match status" value="1"/>
</dbReference>
<keyword evidence="2 7" id="KW-0820">tRNA-binding</keyword>
<dbReference type="GO" id="GO:0016787">
    <property type="term" value="F:hydrolase activity"/>
    <property type="evidence" value="ECO:0007669"/>
    <property type="project" value="UniProtKB-KW"/>
</dbReference>
<proteinExistence type="inferred from homology"/>
<dbReference type="PROSITE" id="PS01196">
    <property type="entry name" value="PEPT_TRNA_HYDROL_2"/>
    <property type="match status" value="1"/>
</dbReference>
<feature type="binding site" evidence="7">
    <location>
        <position position="22"/>
    </location>
    <ligand>
        <name>tRNA</name>
        <dbReference type="ChEBI" id="CHEBI:17843"/>
    </ligand>
</feature>
<evidence type="ECO:0000256" key="3">
    <source>
        <dbReference type="ARBA" id="ARBA00022801"/>
    </source>
</evidence>
<gene>
    <name evidence="7 10" type="primary">pth</name>
    <name evidence="10" type="ORF">GCM10010151_51550</name>
</gene>
<evidence type="ECO:0000256" key="8">
    <source>
        <dbReference type="RuleBase" id="RU000673"/>
    </source>
</evidence>
<evidence type="ECO:0000256" key="1">
    <source>
        <dbReference type="ARBA" id="ARBA00013260"/>
    </source>
</evidence>